<evidence type="ECO:0000259" key="2">
    <source>
        <dbReference type="Pfam" id="PF00534"/>
    </source>
</evidence>
<dbReference type="Pfam" id="PF00534">
    <property type="entry name" value="Glycos_transf_1"/>
    <property type="match status" value="1"/>
</dbReference>
<feature type="domain" description="Glycosyltransferase subfamily 4-like N-terminal" evidence="3">
    <location>
        <begin position="14"/>
        <end position="184"/>
    </location>
</feature>
<sequence>MKILLTTSIFPPDIGGPATYVDKLAEKLAPNHQVEVVTFSDQKISDRPFKVYKVGIKGNSILRQWHLFRTVYRQAKNVDIIYSQGAMVVGLMSVLVGKLLKKKIIIKFVGDEVWERAQTDKIFPVSLKTFYHKSPAGGYKFLSWLQKLSMQLTIQIITPSKELKRFLINIYGISAAKISVIPNAAEGQIFKAAKIKNQLIFAGRLVPWKYVGDIIRAVALAQRKNPWRLVIVGKGPEKKRLIQLSKNLQVNWVYFAGALSHKQTLRKISQSQILLLYSSYEGLPHVLIEAMLSKTAIVASDISINREVLENGKLGRLVGLSEPEALAEAIIKGCTRGMIDKAEEIAKQKYSWDNHLRLLLKIMSVQRRK</sequence>
<organism evidence="4 5">
    <name type="scientific">Candidatus Beckwithbacteria bacterium RBG_13_42_9</name>
    <dbReference type="NCBI Taxonomy" id="1797457"/>
    <lineage>
        <taxon>Bacteria</taxon>
        <taxon>Candidatus Beckwithiibacteriota</taxon>
    </lineage>
</organism>
<gene>
    <name evidence="4" type="ORF">A2160_02780</name>
</gene>
<dbReference type="AlphaFoldDB" id="A0A1F5E7N1"/>
<comment type="caution">
    <text evidence="4">The sequence shown here is derived from an EMBL/GenBank/DDBJ whole genome shotgun (WGS) entry which is preliminary data.</text>
</comment>
<dbReference type="Pfam" id="PF13439">
    <property type="entry name" value="Glyco_transf_4"/>
    <property type="match status" value="1"/>
</dbReference>
<evidence type="ECO:0000256" key="1">
    <source>
        <dbReference type="ARBA" id="ARBA00022679"/>
    </source>
</evidence>
<dbReference type="PANTHER" id="PTHR46401:SF2">
    <property type="entry name" value="GLYCOSYLTRANSFERASE WBBK-RELATED"/>
    <property type="match status" value="1"/>
</dbReference>
<dbReference type="GO" id="GO:0009103">
    <property type="term" value="P:lipopolysaccharide biosynthetic process"/>
    <property type="evidence" value="ECO:0007669"/>
    <property type="project" value="TreeGrafter"/>
</dbReference>
<dbReference type="GO" id="GO:0016757">
    <property type="term" value="F:glycosyltransferase activity"/>
    <property type="evidence" value="ECO:0007669"/>
    <property type="project" value="InterPro"/>
</dbReference>
<accession>A0A1F5E7N1</accession>
<name>A0A1F5E7N1_9BACT</name>
<protein>
    <recommendedName>
        <fullName evidence="6">Glycosyltransferase subfamily 4-like N-terminal domain-containing protein</fullName>
    </recommendedName>
</protein>
<dbReference type="EMBL" id="MEZK01000010">
    <property type="protein sequence ID" value="OGD63383.1"/>
    <property type="molecule type" value="Genomic_DNA"/>
</dbReference>
<dbReference type="InterPro" id="IPR028098">
    <property type="entry name" value="Glyco_trans_4-like_N"/>
</dbReference>
<keyword evidence="1" id="KW-0808">Transferase</keyword>
<dbReference type="PANTHER" id="PTHR46401">
    <property type="entry name" value="GLYCOSYLTRANSFERASE WBBK-RELATED"/>
    <property type="match status" value="1"/>
</dbReference>
<dbReference type="Proteomes" id="UP000177006">
    <property type="component" value="Unassembled WGS sequence"/>
</dbReference>
<reference evidence="4 5" key="1">
    <citation type="journal article" date="2016" name="Nat. Commun.">
        <title>Thousands of microbial genomes shed light on interconnected biogeochemical processes in an aquifer system.</title>
        <authorList>
            <person name="Anantharaman K."/>
            <person name="Brown C.T."/>
            <person name="Hug L.A."/>
            <person name="Sharon I."/>
            <person name="Castelle C.J."/>
            <person name="Probst A.J."/>
            <person name="Thomas B.C."/>
            <person name="Singh A."/>
            <person name="Wilkins M.J."/>
            <person name="Karaoz U."/>
            <person name="Brodie E.L."/>
            <person name="Williams K.H."/>
            <person name="Hubbard S.S."/>
            <person name="Banfield J.F."/>
        </authorList>
    </citation>
    <scope>NUCLEOTIDE SEQUENCE [LARGE SCALE GENOMIC DNA]</scope>
</reference>
<evidence type="ECO:0008006" key="6">
    <source>
        <dbReference type="Google" id="ProtNLM"/>
    </source>
</evidence>
<evidence type="ECO:0000313" key="5">
    <source>
        <dbReference type="Proteomes" id="UP000177006"/>
    </source>
</evidence>
<feature type="domain" description="Glycosyl transferase family 1" evidence="2">
    <location>
        <begin position="193"/>
        <end position="348"/>
    </location>
</feature>
<evidence type="ECO:0000313" key="4">
    <source>
        <dbReference type="EMBL" id="OGD63383.1"/>
    </source>
</evidence>
<dbReference type="InterPro" id="IPR001296">
    <property type="entry name" value="Glyco_trans_1"/>
</dbReference>
<dbReference type="CDD" id="cd03801">
    <property type="entry name" value="GT4_PimA-like"/>
    <property type="match status" value="1"/>
</dbReference>
<dbReference type="STRING" id="1797457.A2160_02780"/>
<dbReference type="SUPFAM" id="SSF53756">
    <property type="entry name" value="UDP-Glycosyltransferase/glycogen phosphorylase"/>
    <property type="match status" value="1"/>
</dbReference>
<proteinExistence type="predicted"/>
<dbReference type="Gene3D" id="3.40.50.2000">
    <property type="entry name" value="Glycogen Phosphorylase B"/>
    <property type="match status" value="2"/>
</dbReference>
<evidence type="ECO:0000259" key="3">
    <source>
        <dbReference type="Pfam" id="PF13439"/>
    </source>
</evidence>